<name>A0AAD3SZC6_NEPGR</name>
<organism evidence="10 11">
    <name type="scientific">Nepenthes gracilis</name>
    <name type="common">Slender pitcher plant</name>
    <dbReference type="NCBI Taxonomy" id="150966"/>
    <lineage>
        <taxon>Eukaryota</taxon>
        <taxon>Viridiplantae</taxon>
        <taxon>Streptophyta</taxon>
        <taxon>Embryophyta</taxon>
        <taxon>Tracheophyta</taxon>
        <taxon>Spermatophyta</taxon>
        <taxon>Magnoliopsida</taxon>
        <taxon>eudicotyledons</taxon>
        <taxon>Gunneridae</taxon>
        <taxon>Pentapetalae</taxon>
        <taxon>Caryophyllales</taxon>
        <taxon>Nepenthaceae</taxon>
        <taxon>Nepenthes</taxon>
    </lineage>
</organism>
<keyword evidence="5" id="KW-0274">FAD</keyword>
<proteinExistence type="inferred from homology"/>
<evidence type="ECO:0000259" key="9">
    <source>
        <dbReference type="PROSITE" id="PS51387"/>
    </source>
</evidence>
<evidence type="ECO:0000256" key="7">
    <source>
        <dbReference type="ARBA" id="ARBA00023180"/>
    </source>
</evidence>
<dbReference type="Gene3D" id="3.40.462.20">
    <property type="match status" value="1"/>
</dbReference>
<dbReference type="PROSITE" id="PS51387">
    <property type="entry name" value="FAD_PCMH"/>
    <property type="match status" value="1"/>
</dbReference>
<evidence type="ECO:0000256" key="3">
    <source>
        <dbReference type="ARBA" id="ARBA00022630"/>
    </source>
</evidence>
<gene>
    <name evidence="10" type="ORF">Nepgr_022336</name>
</gene>
<evidence type="ECO:0000256" key="5">
    <source>
        <dbReference type="ARBA" id="ARBA00022827"/>
    </source>
</evidence>
<keyword evidence="4 8" id="KW-0732">Signal</keyword>
<reference evidence="10" key="1">
    <citation type="submission" date="2023-05" db="EMBL/GenBank/DDBJ databases">
        <title>Nepenthes gracilis genome sequencing.</title>
        <authorList>
            <person name="Fukushima K."/>
        </authorList>
    </citation>
    <scope>NUCLEOTIDE SEQUENCE</scope>
    <source>
        <strain evidence="10">SING2019-196</strain>
    </source>
</reference>
<dbReference type="InterPro" id="IPR016169">
    <property type="entry name" value="FAD-bd_PCMH_sub2"/>
</dbReference>
<evidence type="ECO:0000256" key="1">
    <source>
        <dbReference type="ARBA" id="ARBA00001974"/>
    </source>
</evidence>
<dbReference type="Pfam" id="PF08031">
    <property type="entry name" value="BBE"/>
    <property type="match status" value="1"/>
</dbReference>
<dbReference type="FunFam" id="3.30.43.10:FF:000004">
    <property type="entry name" value="Berberine bridge enzyme-like 15"/>
    <property type="match status" value="1"/>
</dbReference>
<dbReference type="InterPro" id="IPR012951">
    <property type="entry name" value="BBE"/>
</dbReference>
<dbReference type="SUPFAM" id="SSF56176">
    <property type="entry name" value="FAD-binding/transporter-associated domain-like"/>
    <property type="match status" value="1"/>
</dbReference>
<dbReference type="Pfam" id="PF01565">
    <property type="entry name" value="FAD_binding_4"/>
    <property type="match status" value="1"/>
</dbReference>
<sequence length="540" mass="60266">MLRPLGTSILSCLLLLSLFAACASSDSTQKKFPECISHNKKSPFPSTSYFTPTNPSFTSVLSSTAQNLRYLMPSVRKPELILMPPSESHVQTAVKCAKRFGIQLRVRSGGHDYEGVSYASEMEEPFVIVDMAKLRTVTIDEDGETAWVEAGATLGELYYRISEKSNVHGFPAGLCPSVGVGGHITGGGYGSLMRKYGLAADNVVDARVVDARGKILNRESMREELFWAISGGGGGSFGISLAWKVRLVPVPATVTVFTVGKTLEQGLTKILYEWQKVAAKIDENLFIRVTVQPTGNKTLTGSFNALFLGRVDDLLQIMNQGFPELGLERKDCSEMSWIKSVIYLGGYPTGTDPQVLLQGKPLFKNYFKDKTDFLWNPVPEATIKGIFSRMMEDDGSITYWTPYGGRMSQIPKSQTPFPHRKGTLYNILYVATWEDGNVSEAKSMDWVRKLYSYMTPYVPNFPRGAYVNFRDFDLGMNKDGNTSFVRASAWGIKYFNNNFKRLAHIKTIVDPDNFFLHEQSIPRFPVSHKEIKSRKRSAIP</sequence>
<keyword evidence="7" id="KW-0325">Glycoprotein</keyword>
<dbReference type="GO" id="GO:0016491">
    <property type="term" value="F:oxidoreductase activity"/>
    <property type="evidence" value="ECO:0007669"/>
    <property type="project" value="InterPro"/>
</dbReference>
<comment type="caution">
    <text evidence="10">The sequence shown here is derived from an EMBL/GenBank/DDBJ whole genome shotgun (WGS) entry which is preliminary data.</text>
</comment>
<dbReference type="Proteomes" id="UP001279734">
    <property type="component" value="Unassembled WGS sequence"/>
</dbReference>
<dbReference type="PROSITE" id="PS51257">
    <property type="entry name" value="PROKAR_LIPOPROTEIN"/>
    <property type="match status" value="1"/>
</dbReference>
<comment type="cofactor">
    <cofactor evidence="1">
        <name>FAD</name>
        <dbReference type="ChEBI" id="CHEBI:57692"/>
    </cofactor>
</comment>
<feature type="signal peptide" evidence="8">
    <location>
        <begin position="1"/>
        <end position="25"/>
    </location>
</feature>
<dbReference type="EMBL" id="BSYO01000022">
    <property type="protein sequence ID" value="GMH20495.1"/>
    <property type="molecule type" value="Genomic_DNA"/>
</dbReference>
<evidence type="ECO:0000256" key="6">
    <source>
        <dbReference type="ARBA" id="ARBA00023157"/>
    </source>
</evidence>
<protein>
    <recommendedName>
        <fullName evidence="9">FAD-binding PCMH-type domain-containing protein</fullName>
    </recommendedName>
</protein>
<dbReference type="AlphaFoldDB" id="A0AAD3SZC6"/>
<evidence type="ECO:0000313" key="11">
    <source>
        <dbReference type="Proteomes" id="UP001279734"/>
    </source>
</evidence>
<accession>A0AAD3SZC6</accession>
<comment type="similarity">
    <text evidence="2">Belongs to the oxygen-dependent FAD-linked oxidoreductase family.</text>
</comment>
<feature type="domain" description="FAD-binding PCMH-type" evidence="9">
    <location>
        <begin position="74"/>
        <end position="250"/>
    </location>
</feature>
<dbReference type="Gene3D" id="3.30.465.10">
    <property type="match status" value="1"/>
</dbReference>
<dbReference type="InterPro" id="IPR016166">
    <property type="entry name" value="FAD-bd_PCMH"/>
</dbReference>
<dbReference type="InterPro" id="IPR006094">
    <property type="entry name" value="Oxid_FAD_bind_N"/>
</dbReference>
<dbReference type="InterPro" id="IPR016167">
    <property type="entry name" value="FAD-bd_PCMH_sub1"/>
</dbReference>
<keyword evidence="6" id="KW-1015">Disulfide bond</keyword>
<dbReference type="Gene3D" id="3.30.43.10">
    <property type="entry name" value="Uridine Diphospho-n-acetylenolpyruvylglucosamine Reductase, domain 2"/>
    <property type="match status" value="1"/>
</dbReference>
<dbReference type="InterPro" id="IPR036318">
    <property type="entry name" value="FAD-bd_PCMH-like_sf"/>
</dbReference>
<evidence type="ECO:0000256" key="2">
    <source>
        <dbReference type="ARBA" id="ARBA00005466"/>
    </source>
</evidence>
<dbReference type="GO" id="GO:0071949">
    <property type="term" value="F:FAD binding"/>
    <property type="evidence" value="ECO:0007669"/>
    <property type="project" value="InterPro"/>
</dbReference>
<dbReference type="PANTHER" id="PTHR32448">
    <property type="entry name" value="OS08G0158400 PROTEIN"/>
    <property type="match status" value="1"/>
</dbReference>
<evidence type="ECO:0000256" key="4">
    <source>
        <dbReference type="ARBA" id="ARBA00022729"/>
    </source>
</evidence>
<keyword evidence="11" id="KW-1185">Reference proteome</keyword>
<feature type="chain" id="PRO_5041941697" description="FAD-binding PCMH-type domain-containing protein" evidence="8">
    <location>
        <begin position="26"/>
        <end position="540"/>
    </location>
</feature>
<evidence type="ECO:0000256" key="8">
    <source>
        <dbReference type="SAM" id="SignalP"/>
    </source>
</evidence>
<evidence type="ECO:0000313" key="10">
    <source>
        <dbReference type="EMBL" id="GMH20495.1"/>
    </source>
</evidence>
<keyword evidence="3" id="KW-0285">Flavoprotein</keyword>